<feature type="transmembrane region" description="Helical" evidence="5">
    <location>
        <begin position="210"/>
        <end position="237"/>
    </location>
</feature>
<dbReference type="Pfam" id="PF04172">
    <property type="entry name" value="LrgB"/>
    <property type="match status" value="1"/>
</dbReference>
<accession>A0A327KF39</accession>
<evidence type="ECO:0000313" key="7">
    <source>
        <dbReference type="Proteomes" id="UP000248863"/>
    </source>
</evidence>
<evidence type="ECO:0000256" key="5">
    <source>
        <dbReference type="SAM" id="Phobius"/>
    </source>
</evidence>
<evidence type="ECO:0008006" key="8">
    <source>
        <dbReference type="Google" id="ProtNLM"/>
    </source>
</evidence>
<feature type="transmembrane region" description="Helical" evidence="5">
    <location>
        <begin position="40"/>
        <end position="58"/>
    </location>
</feature>
<keyword evidence="3 5" id="KW-1133">Transmembrane helix</keyword>
<gene>
    <name evidence="6" type="ORF">CH338_16285</name>
</gene>
<name>A0A327KF39_9BRAD</name>
<keyword evidence="4 5" id="KW-0472">Membrane</keyword>
<evidence type="ECO:0000256" key="4">
    <source>
        <dbReference type="ARBA" id="ARBA00023136"/>
    </source>
</evidence>
<feature type="transmembrane region" description="Helical" evidence="5">
    <location>
        <begin position="6"/>
        <end position="28"/>
    </location>
</feature>
<dbReference type="PANTHER" id="PTHR30249:SF0">
    <property type="entry name" value="PLASTIDAL GLYCOLATE_GLYCERATE TRANSLOCATOR 1, CHLOROPLASTIC"/>
    <property type="match status" value="1"/>
</dbReference>
<dbReference type="PANTHER" id="PTHR30249">
    <property type="entry name" value="PUTATIVE SEROTONIN TRANSPORTER"/>
    <property type="match status" value="1"/>
</dbReference>
<evidence type="ECO:0000256" key="3">
    <source>
        <dbReference type="ARBA" id="ARBA00022989"/>
    </source>
</evidence>
<proteinExistence type="predicted"/>
<feature type="transmembrane region" description="Helical" evidence="5">
    <location>
        <begin position="184"/>
        <end position="204"/>
    </location>
</feature>
<dbReference type="EMBL" id="NPEU01000188">
    <property type="protein sequence ID" value="RAI37389.1"/>
    <property type="molecule type" value="Genomic_DNA"/>
</dbReference>
<dbReference type="RefSeq" id="WP_111358194.1">
    <property type="nucleotide sequence ID" value="NZ_NHSK01000019.1"/>
</dbReference>
<sequence>MSLVDLWVYLSGGPLLWLTTTLVAYVAADAIFVAAGRRPIANPVLIAVLFVAVVLVVTGTPFPAYFAGAQFVHFLLGPATVALAVPLVRYLPQVRRLLVPMVVALVVGSVTAIVSAVLLARLFGLDASTARAMAPKSATTPIAMGTAEAIGADPALAAVMVIITGIVGAIVVTPLMNALGLKNYAARGFAAGLASHGIGTARAFQVDPLAGTFAGIALGLNGLLTAILVPILLPFLLK</sequence>
<comment type="subcellular location">
    <subcellularLocation>
        <location evidence="1">Membrane</location>
        <topology evidence="1">Multi-pass membrane protein</topology>
    </subcellularLocation>
</comment>
<dbReference type="GO" id="GO:0016020">
    <property type="term" value="C:membrane"/>
    <property type="evidence" value="ECO:0007669"/>
    <property type="project" value="UniProtKB-SubCell"/>
</dbReference>
<dbReference type="InterPro" id="IPR007300">
    <property type="entry name" value="CidB/LrgB"/>
</dbReference>
<organism evidence="6 7">
    <name type="scientific">Rhodoplanes elegans</name>
    <dbReference type="NCBI Taxonomy" id="29408"/>
    <lineage>
        <taxon>Bacteria</taxon>
        <taxon>Pseudomonadati</taxon>
        <taxon>Pseudomonadota</taxon>
        <taxon>Alphaproteobacteria</taxon>
        <taxon>Hyphomicrobiales</taxon>
        <taxon>Nitrobacteraceae</taxon>
        <taxon>Rhodoplanes</taxon>
    </lineage>
</organism>
<protein>
    <recommendedName>
        <fullName evidence="8">LrgB family protein</fullName>
    </recommendedName>
</protein>
<feature type="transmembrane region" description="Helical" evidence="5">
    <location>
        <begin position="154"/>
        <end position="172"/>
    </location>
</feature>
<dbReference type="OrthoDB" id="9811701at2"/>
<comment type="caution">
    <text evidence="6">The sequence shown here is derived from an EMBL/GenBank/DDBJ whole genome shotgun (WGS) entry which is preliminary data.</text>
</comment>
<keyword evidence="7" id="KW-1185">Reference proteome</keyword>
<evidence type="ECO:0000313" key="6">
    <source>
        <dbReference type="EMBL" id="RAI37389.1"/>
    </source>
</evidence>
<feature type="transmembrane region" description="Helical" evidence="5">
    <location>
        <begin position="64"/>
        <end position="85"/>
    </location>
</feature>
<evidence type="ECO:0000256" key="2">
    <source>
        <dbReference type="ARBA" id="ARBA00022692"/>
    </source>
</evidence>
<dbReference type="AlphaFoldDB" id="A0A327KF39"/>
<dbReference type="Proteomes" id="UP000248863">
    <property type="component" value="Unassembled WGS sequence"/>
</dbReference>
<reference evidence="6 7" key="1">
    <citation type="submission" date="2017-07" db="EMBL/GenBank/DDBJ databases">
        <title>Draft Genome Sequences of Select Purple Nonsulfur Bacteria.</title>
        <authorList>
            <person name="Lasarre B."/>
            <person name="Mckinlay J.B."/>
        </authorList>
    </citation>
    <scope>NUCLEOTIDE SEQUENCE [LARGE SCALE GENOMIC DNA]</scope>
    <source>
        <strain evidence="6 7">DSM 11907</strain>
    </source>
</reference>
<keyword evidence="2 5" id="KW-0812">Transmembrane</keyword>
<evidence type="ECO:0000256" key="1">
    <source>
        <dbReference type="ARBA" id="ARBA00004141"/>
    </source>
</evidence>
<feature type="transmembrane region" description="Helical" evidence="5">
    <location>
        <begin position="97"/>
        <end position="123"/>
    </location>
</feature>